<proteinExistence type="predicted"/>
<feature type="transmembrane region" description="Helical" evidence="1">
    <location>
        <begin position="216"/>
        <end position="238"/>
    </location>
</feature>
<keyword evidence="1" id="KW-0812">Transmembrane</keyword>
<feature type="transmembrane region" description="Helical" evidence="1">
    <location>
        <begin position="68"/>
        <end position="88"/>
    </location>
</feature>
<feature type="transmembrane region" description="Helical" evidence="1">
    <location>
        <begin position="43"/>
        <end position="61"/>
    </location>
</feature>
<evidence type="ECO:0000313" key="3">
    <source>
        <dbReference type="Proteomes" id="UP000198620"/>
    </source>
</evidence>
<evidence type="ECO:0000256" key="1">
    <source>
        <dbReference type="SAM" id="Phobius"/>
    </source>
</evidence>
<sequence length="261" mass="28681">MLHHFPQPNVAYPHRIRDYFIAALTFTCVAISLNMDASGSMEQQNFMGLIAWTFLLGLLFGENKEIRMQVIVAVAFATLGEHFASIYMGGYTYRFGNVPAYVPPGHGMVYLTAVALARSGFFLRYSRKIATFVVLTCGTWSIWGISGYPEQGDQVGALLFCVFLVYLFKGRSPMVYLAAFFITTWLELIGTAAGTWKWAAIEPVMSLSQGNPPSGVAAWYCLVDAVAIGSAPALLSGLRKGNEWLKAGKPQKDVHQGARND</sequence>
<dbReference type="EMBL" id="FOBH01000015">
    <property type="protein sequence ID" value="SEL56257.1"/>
    <property type="molecule type" value="Genomic_DNA"/>
</dbReference>
<feature type="transmembrane region" description="Helical" evidence="1">
    <location>
        <begin position="20"/>
        <end position="37"/>
    </location>
</feature>
<accession>A0A1H7R9X1</accession>
<feature type="transmembrane region" description="Helical" evidence="1">
    <location>
        <begin position="152"/>
        <end position="168"/>
    </location>
</feature>
<organism evidence="2 3">
    <name type="scientific">Nitrosovibrio tenuis</name>
    <dbReference type="NCBI Taxonomy" id="1233"/>
    <lineage>
        <taxon>Bacteria</taxon>
        <taxon>Pseudomonadati</taxon>
        <taxon>Pseudomonadota</taxon>
        <taxon>Betaproteobacteria</taxon>
        <taxon>Nitrosomonadales</taxon>
        <taxon>Nitrosomonadaceae</taxon>
        <taxon>Nitrosovibrio</taxon>
    </lineage>
</organism>
<keyword evidence="3" id="KW-1185">Reference proteome</keyword>
<name>A0A1H7R9X1_9PROT</name>
<evidence type="ECO:0000313" key="2">
    <source>
        <dbReference type="EMBL" id="SEL56257.1"/>
    </source>
</evidence>
<feature type="transmembrane region" description="Helical" evidence="1">
    <location>
        <begin position="175"/>
        <end position="196"/>
    </location>
</feature>
<dbReference type="OrthoDB" id="977790at2"/>
<dbReference type="STRING" id="1233.SAMN05216387_11544"/>
<gene>
    <name evidence="2" type="ORF">SAMN05216387_11544</name>
</gene>
<reference evidence="2 3" key="1">
    <citation type="submission" date="2016-10" db="EMBL/GenBank/DDBJ databases">
        <authorList>
            <person name="de Groot N.N."/>
        </authorList>
    </citation>
    <scope>NUCLEOTIDE SEQUENCE [LARGE SCALE GENOMIC DNA]</scope>
    <source>
        <strain evidence="2 3">Nv1</strain>
    </source>
</reference>
<protein>
    <submittedName>
        <fullName evidence="2">Uncharacterized protein</fullName>
    </submittedName>
</protein>
<dbReference type="RefSeq" id="WP_090829477.1">
    <property type="nucleotide sequence ID" value="NZ_FOBH01000015.1"/>
</dbReference>
<feature type="transmembrane region" description="Helical" evidence="1">
    <location>
        <begin position="100"/>
        <end position="117"/>
    </location>
</feature>
<keyword evidence="1" id="KW-1133">Transmembrane helix</keyword>
<dbReference type="AlphaFoldDB" id="A0A1H7R9X1"/>
<dbReference type="Proteomes" id="UP000198620">
    <property type="component" value="Unassembled WGS sequence"/>
</dbReference>
<feature type="transmembrane region" description="Helical" evidence="1">
    <location>
        <begin position="129"/>
        <end position="146"/>
    </location>
</feature>
<keyword evidence="1" id="KW-0472">Membrane</keyword>